<dbReference type="PANTHER" id="PTHR10948:SF23">
    <property type="entry name" value="TRANSPOSASE INSI FOR INSERTION SEQUENCE ELEMENT IS30A-RELATED"/>
    <property type="match status" value="1"/>
</dbReference>
<feature type="domain" description="Integrase catalytic" evidence="1">
    <location>
        <begin position="1"/>
        <end position="101"/>
    </location>
</feature>
<protein>
    <recommendedName>
        <fullName evidence="1">Integrase catalytic domain-containing protein</fullName>
    </recommendedName>
</protein>
<dbReference type="EMBL" id="SNRY01010697">
    <property type="protein sequence ID" value="KAA6305443.1"/>
    <property type="molecule type" value="Genomic_DNA"/>
</dbReference>
<dbReference type="NCBIfam" id="NF033563">
    <property type="entry name" value="transpos_IS30"/>
    <property type="match status" value="1"/>
</dbReference>
<accession>A0A5J4PA74</accession>
<dbReference type="AlphaFoldDB" id="A0A5J4PA74"/>
<evidence type="ECO:0000259" key="1">
    <source>
        <dbReference type="PROSITE" id="PS50994"/>
    </source>
</evidence>
<dbReference type="GO" id="GO:0004803">
    <property type="term" value="F:transposase activity"/>
    <property type="evidence" value="ECO:0007669"/>
    <property type="project" value="TreeGrafter"/>
</dbReference>
<gene>
    <name evidence="2" type="ORF">EZS27_042905</name>
</gene>
<dbReference type="PANTHER" id="PTHR10948">
    <property type="entry name" value="TRANSPOSASE"/>
    <property type="match status" value="1"/>
</dbReference>
<dbReference type="InterPro" id="IPR053392">
    <property type="entry name" value="Transposase_IS30-like"/>
</dbReference>
<evidence type="ECO:0000313" key="2">
    <source>
        <dbReference type="EMBL" id="KAA6305443.1"/>
    </source>
</evidence>
<sequence length="101" mass="11776">RLIAYKNNVHTITSDNGSEFAEHEYMAKKLNAKFFFAHPYSSRERGLNEYINGLIRQYIPKGANFNLYSEGDITLIQNKINKRPRNNLNFQTPSKIFYASL</sequence>
<dbReference type="InterPro" id="IPR001584">
    <property type="entry name" value="Integrase_cat-core"/>
</dbReference>
<dbReference type="Gene3D" id="3.30.420.10">
    <property type="entry name" value="Ribonuclease H-like superfamily/Ribonuclease H"/>
    <property type="match status" value="1"/>
</dbReference>
<dbReference type="GO" id="GO:0005829">
    <property type="term" value="C:cytosol"/>
    <property type="evidence" value="ECO:0007669"/>
    <property type="project" value="TreeGrafter"/>
</dbReference>
<dbReference type="GO" id="GO:0015074">
    <property type="term" value="P:DNA integration"/>
    <property type="evidence" value="ECO:0007669"/>
    <property type="project" value="InterPro"/>
</dbReference>
<name>A0A5J4PA74_9ZZZZ</name>
<organism evidence="2">
    <name type="scientific">termite gut metagenome</name>
    <dbReference type="NCBI Taxonomy" id="433724"/>
    <lineage>
        <taxon>unclassified sequences</taxon>
        <taxon>metagenomes</taxon>
        <taxon>organismal metagenomes</taxon>
    </lineage>
</organism>
<comment type="caution">
    <text evidence="2">The sequence shown here is derived from an EMBL/GenBank/DDBJ whole genome shotgun (WGS) entry which is preliminary data.</text>
</comment>
<dbReference type="InterPro" id="IPR012337">
    <property type="entry name" value="RNaseH-like_sf"/>
</dbReference>
<proteinExistence type="predicted"/>
<dbReference type="GO" id="GO:0032196">
    <property type="term" value="P:transposition"/>
    <property type="evidence" value="ECO:0007669"/>
    <property type="project" value="TreeGrafter"/>
</dbReference>
<feature type="non-terminal residue" evidence="2">
    <location>
        <position position="1"/>
    </location>
</feature>
<reference evidence="2" key="1">
    <citation type="submission" date="2019-03" db="EMBL/GenBank/DDBJ databases">
        <title>Single cell metagenomics reveals metabolic interactions within the superorganism composed of flagellate Streblomastix strix and complex community of Bacteroidetes bacteria on its surface.</title>
        <authorList>
            <person name="Treitli S.C."/>
            <person name="Kolisko M."/>
            <person name="Husnik F."/>
            <person name="Keeling P."/>
            <person name="Hampl V."/>
        </authorList>
    </citation>
    <scope>NUCLEOTIDE SEQUENCE</scope>
    <source>
        <strain evidence="2">STM</strain>
    </source>
</reference>
<dbReference type="InterPro" id="IPR051917">
    <property type="entry name" value="Transposase-Integrase"/>
</dbReference>
<dbReference type="GO" id="GO:0003676">
    <property type="term" value="F:nucleic acid binding"/>
    <property type="evidence" value="ECO:0007669"/>
    <property type="project" value="InterPro"/>
</dbReference>
<dbReference type="PROSITE" id="PS50994">
    <property type="entry name" value="INTEGRASE"/>
    <property type="match status" value="1"/>
</dbReference>
<dbReference type="InterPro" id="IPR036397">
    <property type="entry name" value="RNaseH_sf"/>
</dbReference>
<dbReference type="SUPFAM" id="SSF53098">
    <property type="entry name" value="Ribonuclease H-like"/>
    <property type="match status" value="1"/>
</dbReference>